<evidence type="ECO:0000313" key="2">
    <source>
        <dbReference type="Proteomes" id="UP000051952"/>
    </source>
</evidence>
<accession>A0A0S4JUR6</accession>
<dbReference type="OMA" id="QTLDGCC"/>
<dbReference type="AlphaFoldDB" id="A0A0S4JUR6"/>
<dbReference type="Gene3D" id="3.30.450.30">
    <property type="entry name" value="Dynein light chain 2a, cytoplasmic"/>
    <property type="match status" value="1"/>
</dbReference>
<keyword evidence="2" id="KW-1185">Reference proteome</keyword>
<sequence length="149" mass="15932">MTDNVTTIELYFDQLIGAREITQVLITDLQGRIILSRPSGGAASQGGDGDDQLQQQHAVDVPESNVVVSGARAITSLEGLKLGTPQYISVQFHDSMGVQFVEGSCIITLVGARSHDQCMGGLIALAQHMRSSVPTFRETMKAISDASRT</sequence>
<gene>
    <name evidence="1" type="ORF">BSAL_45885</name>
</gene>
<dbReference type="EMBL" id="CYKH01002213">
    <property type="protein sequence ID" value="CUG93962.1"/>
    <property type="molecule type" value="Genomic_DNA"/>
</dbReference>
<name>A0A0S4JUR6_BODSA</name>
<organism evidence="1 2">
    <name type="scientific">Bodo saltans</name>
    <name type="common">Flagellated protozoan</name>
    <dbReference type="NCBI Taxonomy" id="75058"/>
    <lineage>
        <taxon>Eukaryota</taxon>
        <taxon>Discoba</taxon>
        <taxon>Euglenozoa</taxon>
        <taxon>Kinetoplastea</taxon>
        <taxon>Metakinetoplastina</taxon>
        <taxon>Eubodonida</taxon>
        <taxon>Bodonidae</taxon>
        <taxon>Bodo</taxon>
    </lineage>
</organism>
<evidence type="ECO:0000313" key="1">
    <source>
        <dbReference type="EMBL" id="CUG93962.1"/>
    </source>
</evidence>
<evidence type="ECO:0008006" key="3">
    <source>
        <dbReference type="Google" id="ProtNLM"/>
    </source>
</evidence>
<dbReference type="OrthoDB" id="271039at2759"/>
<dbReference type="Proteomes" id="UP000051952">
    <property type="component" value="Unassembled WGS sequence"/>
</dbReference>
<protein>
    <recommendedName>
        <fullName evidence="3">Roadblock/LAMTOR2 domain-containing protein</fullName>
    </recommendedName>
</protein>
<proteinExistence type="predicted"/>
<dbReference type="VEuPathDB" id="TriTrypDB:BSAL_45885"/>
<reference evidence="2" key="1">
    <citation type="submission" date="2015-09" db="EMBL/GenBank/DDBJ databases">
        <authorList>
            <consortium name="Pathogen Informatics"/>
        </authorList>
    </citation>
    <scope>NUCLEOTIDE SEQUENCE [LARGE SCALE GENOMIC DNA]</scope>
    <source>
        <strain evidence="2">Lake Konstanz</strain>
    </source>
</reference>